<proteinExistence type="predicted"/>
<organism evidence="2 3">
    <name type="scientific">Chryseolinea lacunae</name>
    <dbReference type="NCBI Taxonomy" id="2801331"/>
    <lineage>
        <taxon>Bacteria</taxon>
        <taxon>Pseudomonadati</taxon>
        <taxon>Bacteroidota</taxon>
        <taxon>Cytophagia</taxon>
        <taxon>Cytophagales</taxon>
        <taxon>Fulvivirgaceae</taxon>
        <taxon>Chryseolinea</taxon>
    </lineage>
</organism>
<keyword evidence="3" id="KW-1185">Reference proteome</keyword>
<keyword evidence="1" id="KW-0812">Transmembrane</keyword>
<keyword evidence="1" id="KW-1133">Transmembrane helix</keyword>
<evidence type="ECO:0000313" key="3">
    <source>
        <dbReference type="Proteomes" id="UP000613030"/>
    </source>
</evidence>
<evidence type="ECO:0000313" key="2">
    <source>
        <dbReference type="EMBL" id="MBL0741593.1"/>
    </source>
</evidence>
<dbReference type="EMBL" id="JAERRB010000003">
    <property type="protein sequence ID" value="MBL0741593.1"/>
    <property type="molecule type" value="Genomic_DNA"/>
</dbReference>
<dbReference type="RefSeq" id="WP_202008966.1">
    <property type="nucleotide sequence ID" value="NZ_JAERRB010000003.1"/>
</dbReference>
<feature type="transmembrane region" description="Helical" evidence="1">
    <location>
        <begin position="28"/>
        <end position="50"/>
    </location>
</feature>
<dbReference type="SUPFAM" id="SSF81324">
    <property type="entry name" value="Voltage-gated potassium channels"/>
    <property type="match status" value="1"/>
</dbReference>
<accession>A0ABS1KQL3</accession>
<dbReference type="Proteomes" id="UP000613030">
    <property type="component" value="Unassembled WGS sequence"/>
</dbReference>
<dbReference type="Gene3D" id="1.10.287.70">
    <property type="match status" value="1"/>
</dbReference>
<sequence>MKLDTHPFERYHHPLLPQQKFLMRQARYGLFTVVLIVASLLVGVLGYHFFNELSWIDSLVNASMILTGMGPVDPLKNDGAKWFASFYAIFSGVAFLSIVAIFLSPLVHRFLHKFHLDDGKK</sequence>
<gene>
    <name evidence="2" type="ORF">JI741_10210</name>
</gene>
<comment type="caution">
    <text evidence="2">The sequence shown here is derived from an EMBL/GenBank/DDBJ whole genome shotgun (WGS) entry which is preliminary data.</text>
</comment>
<protein>
    <recommendedName>
        <fullName evidence="4">Two pore domain potassium channel family protein</fullName>
    </recommendedName>
</protein>
<feature type="transmembrane region" description="Helical" evidence="1">
    <location>
        <begin position="82"/>
        <end position="103"/>
    </location>
</feature>
<name>A0ABS1KQL3_9BACT</name>
<evidence type="ECO:0000256" key="1">
    <source>
        <dbReference type="SAM" id="Phobius"/>
    </source>
</evidence>
<reference evidence="2 3" key="1">
    <citation type="submission" date="2021-01" db="EMBL/GenBank/DDBJ databases">
        <title>Chryseolinea sp. Jin1 Genome sequencing and assembly.</title>
        <authorList>
            <person name="Kim I."/>
        </authorList>
    </citation>
    <scope>NUCLEOTIDE SEQUENCE [LARGE SCALE GENOMIC DNA]</scope>
    <source>
        <strain evidence="2 3">Jin1</strain>
    </source>
</reference>
<evidence type="ECO:0008006" key="4">
    <source>
        <dbReference type="Google" id="ProtNLM"/>
    </source>
</evidence>
<keyword evidence="1" id="KW-0472">Membrane</keyword>